<gene>
    <name evidence="1" type="ORF">BCF44_109167</name>
</gene>
<reference evidence="1 2" key="1">
    <citation type="submission" date="2018-08" db="EMBL/GenBank/DDBJ databases">
        <title>Genomic Encyclopedia of Archaeal and Bacterial Type Strains, Phase II (KMG-II): from individual species to whole genera.</title>
        <authorList>
            <person name="Goeker M."/>
        </authorList>
    </citation>
    <scope>NUCLEOTIDE SEQUENCE [LARGE SCALE GENOMIC DNA]</scope>
    <source>
        <strain evidence="1 2">DSM 45791</strain>
    </source>
</reference>
<keyword evidence="2" id="KW-1185">Reference proteome</keyword>
<dbReference type="AlphaFoldDB" id="A0A3E0HEC4"/>
<dbReference type="EMBL" id="QUNO01000009">
    <property type="protein sequence ID" value="REH43624.1"/>
    <property type="molecule type" value="Genomic_DNA"/>
</dbReference>
<name>A0A3E0HEC4_9PSEU</name>
<comment type="caution">
    <text evidence="1">The sequence shown here is derived from an EMBL/GenBank/DDBJ whole genome shotgun (WGS) entry which is preliminary data.</text>
</comment>
<organism evidence="1 2">
    <name type="scientific">Kutzneria buriramensis</name>
    <dbReference type="NCBI Taxonomy" id="1045776"/>
    <lineage>
        <taxon>Bacteria</taxon>
        <taxon>Bacillati</taxon>
        <taxon>Actinomycetota</taxon>
        <taxon>Actinomycetes</taxon>
        <taxon>Pseudonocardiales</taxon>
        <taxon>Pseudonocardiaceae</taxon>
        <taxon>Kutzneria</taxon>
    </lineage>
</organism>
<dbReference type="Proteomes" id="UP000256269">
    <property type="component" value="Unassembled WGS sequence"/>
</dbReference>
<dbReference type="RefSeq" id="WP_147328637.1">
    <property type="nucleotide sequence ID" value="NZ_CP144375.1"/>
</dbReference>
<accession>A0A3E0HEC4</accession>
<evidence type="ECO:0000313" key="2">
    <source>
        <dbReference type="Proteomes" id="UP000256269"/>
    </source>
</evidence>
<protein>
    <submittedName>
        <fullName evidence="1">Uncharacterized protein</fullName>
    </submittedName>
</protein>
<proteinExistence type="predicted"/>
<evidence type="ECO:0000313" key="1">
    <source>
        <dbReference type="EMBL" id="REH43624.1"/>
    </source>
</evidence>
<sequence>MSWYGRTCSGCGRNVAAREPEGVGTVLCTTCHKGDLPFTVVRADPEPLLPTPAAAGDLYEQLVHLAEILHVFDAPYFDQIKLTQQQLDAVRARFPPESPNPELNPAAWLTGIPIVLVDTVEESTPYERGWLP</sequence>